<dbReference type="InterPro" id="IPR032466">
    <property type="entry name" value="Metal_Hydrolase"/>
</dbReference>
<evidence type="ECO:0000256" key="4">
    <source>
        <dbReference type="ARBA" id="ARBA00022801"/>
    </source>
</evidence>
<evidence type="ECO:0000313" key="8">
    <source>
        <dbReference type="EMBL" id="TDW12638.1"/>
    </source>
</evidence>
<feature type="binding site" evidence="6">
    <location>
        <position position="230"/>
    </location>
    <ligand>
        <name>Zn(2+)</name>
        <dbReference type="ChEBI" id="CHEBI:29105"/>
        <label>2</label>
    </ligand>
</feature>
<organism evidence="8 9">
    <name type="scientific">Breznakia blatticola</name>
    <dbReference type="NCBI Taxonomy" id="1754012"/>
    <lineage>
        <taxon>Bacteria</taxon>
        <taxon>Bacillati</taxon>
        <taxon>Bacillota</taxon>
        <taxon>Erysipelotrichia</taxon>
        <taxon>Erysipelotrichales</taxon>
        <taxon>Erysipelotrichaceae</taxon>
        <taxon>Breznakia</taxon>
    </lineage>
</organism>
<protein>
    <recommendedName>
        <fullName evidence="6">Dihydroorotase</fullName>
        <shortName evidence="6">DHOase</shortName>
        <ecNumber evidence="6">3.5.2.3</ecNumber>
    </recommendedName>
</protein>
<feature type="binding site" evidence="6">
    <location>
        <begin position="319"/>
        <end position="320"/>
    </location>
    <ligand>
        <name>substrate</name>
    </ligand>
</feature>
<comment type="cofactor">
    <cofactor evidence="6">
        <name>Zn(2+)</name>
        <dbReference type="ChEBI" id="CHEBI:29105"/>
    </cofactor>
    <text evidence="6">Binds 2 Zn(2+) ions per subunit.</text>
</comment>
<comment type="catalytic activity">
    <reaction evidence="6">
        <text>(S)-dihydroorotate + H2O = N-carbamoyl-L-aspartate + H(+)</text>
        <dbReference type="Rhea" id="RHEA:24296"/>
        <dbReference type="ChEBI" id="CHEBI:15377"/>
        <dbReference type="ChEBI" id="CHEBI:15378"/>
        <dbReference type="ChEBI" id="CHEBI:30864"/>
        <dbReference type="ChEBI" id="CHEBI:32814"/>
        <dbReference type="EC" id="3.5.2.3"/>
    </reaction>
</comment>
<comment type="similarity">
    <text evidence="2 6">Belongs to the metallo-dependent hydrolases superfamily. DHOase family. Class I DHOase subfamily.</text>
</comment>
<feature type="binding site" evidence="6">
    <location>
        <position position="301"/>
    </location>
    <ligand>
        <name>Zn(2+)</name>
        <dbReference type="ChEBI" id="CHEBI:29105"/>
        <label>1</label>
    </ligand>
</feature>
<feature type="binding site" evidence="6">
    <location>
        <position position="274"/>
    </location>
    <ligand>
        <name>substrate</name>
    </ligand>
</feature>
<evidence type="ECO:0000256" key="2">
    <source>
        <dbReference type="ARBA" id="ARBA00010286"/>
    </source>
</evidence>
<gene>
    <name evidence="6" type="primary">pyrC</name>
    <name evidence="8" type="ORF">EDD63_1517</name>
</gene>
<reference evidence="8 9" key="1">
    <citation type="submission" date="2019-03" db="EMBL/GenBank/DDBJ databases">
        <title>Genomic Encyclopedia of Type Strains, Phase IV (KMG-IV): sequencing the most valuable type-strain genomes for metagenomic binning, comparative biology and taxonomic classification.</title>
        <authorList>
            <person name="Goeker M."/>
        </authorList>
    </citation>
    <scope>NUCLEOTIDE SEQUENCE [LARGE SCALE GENOMIC DNA]</scope>
    <source>
        <strain evidence="8 9">DSM 28867</strain>
    </source>
</reference>
<dbReference type="InterPro" id="IPR004722">
    <property type="entry name" value="DHOase"/>
</dbReference>
<dbReference type="NCBIfam" id="TIGR00857">
    <property type="entry name" value="pyrC_multi"/>
    <property type="match status" value="1"/>
</dbReference>
<accession>A0A4V3G636</accession>
<feature type="binding site" evidence="6">
    <location>
        <position position="149"/>
    </location>
    <ligand>
        <name>Zn(2+)</name>
        <dbReference type="ChEBI" id="CHEBI:29105"/>
        <label>2</label>
    </ligand>
</feature>
<dbReference type="InterPro" id="IPR024403">
    <property type="entry name" value="DHOase_cat"/>
</dbReference>
<dbReference type="Gene3D" id="3.20.20.140">
    <property type="entry name" value="Metal-dependent hydrolases"/>
    <property type="match status" value="1"/>
</dbReference>
<evidence type="ECO:0000313" key="9">
    <source>
        <dbReference type="Proteomes" id="UP000294743"/>
    </source>
</evidence>
<dbReference type="Gene3D" id="2.30.40.10">
    <property type="entry name" value="Urease, subunit C, domain 1"/>
    <property type="match status" value="1"/>
</dbReference>
<dbReference type="PANTHER" id="PTHR43668:SF2">
    <property type="entry name" value="ALLANTOINASE"/>
    <property type="match status" value="1"/>
</dbReference>
<dbReference type="Proteomes" id="UP000294743">
    <property type="component" value="Unassembled WGS sequence"/>
</dbReference>
<feature type="binding site" evidence="6">
    <location>
        <position position="176"/>
    </location>
    <ligand>
        <name>Zn(2+)</name>
        <dbReference type="ChEBI" id="CHEBI:29105"/>
        <label>2</label>
    </ligand>
</feature>
<name>A0A4V3G636_9FIRM</name>
<keyword evidence="9" id="KW-1185">Reference proteome</keyword>
<dbReference type="GO" id="GO:0005737">
    <property type="term" value="C:cytoplasm"/>
    <property type="evidence" value="ECO:0007669"/>
    <property type="project" value="TreeGrafter"/>
</dbReference>
<sequence>MIIRNARILVKDNETKVQDIRIVDGKIQRIADYITCENEQILDVNEAYVMPGGVDVHVHLREPGFETKETIATGSLAAAHGGYTSIFAMPNIHPYPDNVEVMKAYQERIKKDAVVHTYPYATITKGEAGNELVDMKGLKQLGIHWFSDDGVGVQSETMMKQAMQQAKANDVMIVAHTEDMSYRPKEGCMHEGKQNKVLGLVGIPSETEYKQIERDLQLAYESGCAYHICHMSCKESVQLLRSYKAKGANVSGEVTTHHLLLSEEDVHNANDKMNPPLRSKEDKQALIDGLLDGTIDFIANDHAPHTEQEKAQDMVQAPFGIVALETSLPLIYTHFVKTGIFTLEQFEQFVSKKAAKRFGLHHTAKIAEGYQADLVVWSETEGVIDKTTFASKGKNTPFDGYKVAAQIATVLVDGKIVYNSQEDI</sequence>
<feature type="binding site" evidence="6">
    <location>
        <position position="149"/>
    </location>
    <ligand>
        <name>Zn(2+)</name>
        <dbReference type="ChEBI" id="CHEBI:29105"/>
        <label>1</label>
    </ligand>
</feature>
<dbReference type="UniPathway" id="UPA00070">
    <property type="reaction ID" value="UER00117"/>
</dbReference>
<evidence type="ECO:0000259" key="7">
    <source>
        <dbReference type="Pfam" id="PF12890"/>
    </source>
</evidence>
<feature type="binding site" evidence="6">
    <location>
        <position position="59"/>
    </location>
    <ligand>
        <name>Zn(2+)</name>
        <dbReference type="ChEBI" id="CHEBI:29105"/>
        <label>1</label>
    </ligand>
</feature>
<dbReference type="SUPFAM" id="SSF51556">
    <property type="entry name" value="Metallo-dependent hydrolases"/>
    <property type="match status" value="1"/>
</dbReference>
<dbReference type="RefSeq" id="WP_134171127.1">
    <property type="nucleotide sequence ID" value="NZ_SODD01000051.1"/>
</dbReference>
<feature type="binding site" evidence="6">
    <location>
        <position position="57"/>
    </location>
    <ligand>
        <name>Zn(2+)</name>
        <dbReference type="ChEBI" id="CHEBI:29105"/>
        <label>1</label>
    </ligand>
</feature>
<dbReference type="SUPFAM" id="SSF51338">
    <property type="entry name" value="Composite domain of metallo-dependent hydrolases"/>
    <property type="match status" value="1"/>
</dbReference>
<dbReference type="AlphaFoldDB" id="A0A4V3G636"/>
<dbReference type="GO" id="GO:0006145">
    <property type="term" value="P:purine nucleobase catabolic process"/>
    <property type="evidence" value="ECO:0007669"/>
    <property type="project" value="TreeGrafter"/>
</dbReference>
<evidence type="ECO:0000256" key="3">
    <source>
        <dbReference type="ARBA" id="ARBA00022723"/>
    </source>
</evidence>
<dbReference type="Pfam" id="PF12890">
    <property type="entry name" value="DHOase"/>
    <property type="match status" value="1"/>
</dbReference>
<evidence type="ECO:0000256" key="6">
    <source>
        <dbReference type="HAMAP-Rule" id="MF_00220"/>
    </source>
</evidence>
<feature type="binding site" evidence="6">
    <location>
        <position position="305"/>
    </location>
    <ligand>
        <name>substrate</name>
    </ligand>
</feature>
<dbReference type="GO" id="GO:0008270">
    <property type="term" value="F:zinc ion binding"/>
    <property type="evidence" value="ECO:0007669"/>
    <property type="project" value="UniProtKB-UniRule"/>
</dbReference>
<dbReference type="PROSITE" id="PS00482">
    <property type="entry name" value="DIHYDROOROTASE_1"/>
    <property type="match status" value="1"/>
</dbReference>
<dbReference type="InterPro" id="IPR050138">
    <property type="entry name" value="DHOase/Allantoinase_Hydrolase"/>
</dbReference>
<dbReference type="OrthoDB" id="9765462at2"/>
<comment type="caution">
    <text evidence="8">The sequence shown here is derived from an EMBL/GenBank/DDBJ whole genome shotgun (WGS) entry which is preliminary data.</text>
</comment>
<dbReference type="InterPro" id="IPR002195">
    <property type="entry name" value="Dihydroorotase_CS"/>
</dbReference>
<feature type="domain" description="Dihydroorotase catalytic" evidence="7">
    <location>
        <begin position="49"/>
        <end position="236"/>
    </location>
</feature>
<keyword evidence="3 6" id="KW-0479">Metal-binding</keyword>
<dbReference type="EMBL" id="SODD01000051">
    <property type="protein sequence ID" value="TDW12638.1"/>
    <property type="molecule type" value="Genomic_DNA"/>
</dbReference>
<proteinExistence type="inferred from homology"/>
<dbReference type="PANTHER" id="PTHR43668">
    <property type="entry name" value="ALLANTOINASE"/>
    <property type="match status" value="1"/>
</dbReference>
<comment type="function">
    <text evidence="1 6">Catalyzes the reversible cyclization of carbamoyl aspartate to dihydroorotate.</text>
</comment>
<feature type="binding site" evidence="6">
    <location>
        <begin position="59"/>
        <end position="61"/>
    </location>
    <ligand>
        <name>substrate</name>
    </ligand>
</feature>
<feature type="binding site" evidence="6">
    <location>
        <position position="91"/>
    </location>
    <ligand>
        <name>substrate</name>
    </ligand>
</feature>
<dbReference type="InterPro" id="IPR011059">
    <property type="entry name" value="Metal-dep_hydrolase_composite"/>
</dbReference>
<keyword evidence="6" id="KW-0862">Zinc</keyword>
<dbReference type="GO" id="GO:0004151">
    <property type="term" value="F:dihydroorotase activity"/>
    <property type="evidence" value="ECO:0007669"/>
    <property type="project" value="UniProtKB-UniRule"/>
</dbReference>
<keyword evidence="4 6" id="KW-0378">Hydrolase</keyword>
<dbReference type="GO" id="GO:0004038">
    <property type="term" value="F:allantoinase activity"/>
    <property type="evidence" value="ECO:0007669"/>
    <property type="project" value="TreeGrafter"/>
</dbReference>
<dbReference type="GO" id="GO:0044205">
    <property type="term" value="P:'de novo' UMP biosynthetic process"/>
    <property type="evidence" value="ECO:0007669"/>
    <property type="project" value="UniProtKB-UniRule"/>
</dbReference>
<dbReference type="HAMAP" id="MF_00220_B">
    <property type="entry name" value="PyrC_classI_B"/>
    <property type="match status" value="1"/>
</dbReference>
<feature type="active site" evidence="6">
    <location>
        <position position="301"/>
    </location>
</feature>
<dbReference type="CDD" id="cd01317">
    <property type="entry name" value="DHOase_IIa"/>
    <property type="match status" value="1"/>
</dbReference>
<dbReference type="EC" id="3.5.2.3" evidence="6"/>
<evidence type="ECO:0000256" key="1">
    <source>
        <dbReference type="ARBA" id="ARBA00002368"/>
    </source>
</evidence>
<evidence type="ECO:0000256" key="5">
    <source>
        <dbReference type="ARBA" id="ARBA00022975"/>
    </source>
</evidence>
<keyword evidence="5 6" id="KW-0665">Pyrimidine biosynthesis</keyword>
<comment type="pathway">
    <text evidence="6">Pyrimidine metabolism; UMP biosynthesis via de novo pathway; (S)-dihydroorotate from bicarbonate: step 3/3.</text>
</comment>